<organism evidence="1 2">
    <name type="scientific">Aspergillus carbonarius (strain ITEM 5010)</name>
    <dbReference type="NCBI Taxonomy" id="602072"/>
    <lineage>
        <taxon>Eukaryota</taxon>
        <taxon>Fungi</taxon>
        <taxon>Dikarya</taxon>
        <taxon>Ascomycota</taxon>
        <taxon>Pezizomycotina</taxon>
        <taxon>Eurotiomycetes</taxon>
        <taxon>Eurotiomycetidae</taxon>
        <taxon>Eurotiales</taxon>
        <taxon>Aspergillaceae</taxon>
        <taxon>Aspergillus</taxon>
        <taxon>Aspergillus subgen. Circumdati</taxon>
    </lineage>
</organism>
<dbReference type="VEuPathDB" id="FungiDB:ASPCADRAFT_179532"/>
<sequence length="123" mass="13475">MLKVISINDIKVGTATISLPMKQIDFLDMVSVATNVASHSQPGPAIPIRGPQRGLLLLAFLRRSVHLWASIMTRPFHSYGILKEDTATVVDGSTPARSRASACGIYRPLAVFSRSGRILTWMR</sequence>
<dbReference type="EMBL" id="KV907565">
    <property type="protein sequence ID" value="OOF90213.1"/>
    <property type="molecule type" value="Genomic_DNA"/>
</dbReference>
<proteinExistence type="predicted"/>
<name>A0A1R3R6X3_ASPC5</name>
<evidence type="ECO:0000313" key="1">
    <source>
        <dbReference type="EMBL" id="OOF90213.1"/>
    </source>
</evidence>
<evidence type="ECO:0000313" key="2">
    <source>
        <dbReference type="Proteomes" id="UP000188318"/>
    </source>
</evidence>
<protein>
    <submittedName>
        <fullName evidence="1">Uncharacterized protein</fullName>
    </submittedName>
</protein>
<reference evidence="2" key="1">
    <citation type="journal article" date="2017" name="Genome Biol.">
        <title>Comparative genomics reveals high biological diversity and specific adaptations in the industrially and medically important fungal genus Aspergillus.</title>
        <authorList>
            <person name="de Vries R.P."/>
            <person name="Riley R."/>
            <person name="Wiebenga A."/>
            <person name="Aguilar-Osorio G."/>
            <person name="Amillis S."/>
            <person name="Uchima C.A."/>
            <person name="Anderluh G."/>
            <person name="Asadollahi M."/>
            <person name="Askin M."/>
            <person name="Barry K."/>
            <person name="Battaglia E."/>
            <person name="Bayram O."/>
            <person name="Benocci T."/>
            <person name="Braus-Stromeyer S.A."/>
            <person name="Caldana C."/>
            <person name="Canovas D."/>
            <person name="Cerqueira G.C."/>
            <person name="Chen F."/>
            <person name="Chen W."/>
            <person name="Choi C."/>
            <person name="Clum A."/>
            <person name="Dos Santos R.A."/>
            <person name="Damasio A.R."/>
            <person name="Diallinas G."/>
            <person name="Emri T."/>
            <person name="Fekete E."/>
            <person name="Flipphi M."/>
            <person name="Freyberg S."/>
            <person name="Gallo A."/>
            <person name="Gournas C."/>
            <person name="Habgood R."/>
            <person name="Hainaut M."/>
            <person name="Harispe M.L."/>
            <person name="Henrissat B."/>
            <person name="Hilden K.S."/>
            <person name="Hope R."/>
            <person name="Hossain A."/>
            <person name="Karabika E."/>
            <person name="Karaffa L."/>
            <person name="Karanyi Z."/>
            <person name="Krasevec N."/>
            <person name="Kuo A."/>
            <person name="Kusch H."/>
            <person name="LaButti K."/>
            <person name="Lagendijk E.L."/>
            <person name="Lapidus A."/>
            <person name="Levasseur A."/>
            <person name="Lindquist E."/>
            <person name="Lipzen A."/>
            <person name="Logrieco A.F."/>
            <person name="MacCabe A."/>
            <person name="Maekelae M.R."/>
            <person name="Malavazi I."/>
            <person name="Melin P."/>
            <person name="Meyer V."/>
            <person name="Mielnichuk N."/>
            <person name="Miskei M."/>
            <person name="Molnar A.P."/>
            <person name="Mule G."/>
            <person name="Ngan C.Y."/>
            <person name="Orejas M."/>
            <person name="Orosz E."/>
            <person name="Ouedraogo J.P."/>
            <person name="Overkamp K.M."/>
            <person name="Park H.-S."/>
            <person name="Perrone G."/>
            <person name="Piumi F."/>
            <person name="Punt P.J."/>
            <person name="Ram A.F."/>
            <person name="Ramon A."/>
            <person name="Rauscher S."/>
            <person name="Record E."/>
            <person name="Riano-Pachon D.M."/>
            <person name="Robert V."/>
            <person name="Roehrig J."/>
            <person name="Ruller R."/>
            <person name="Salamov A."/>
            <person name="Salih N.S."/>
            <person name="Samson R.A."/>
            <person name="Sandor E."/>
            <person name="Sanguinetti M."/>
            <person name="Schuetze T."/>
            <person name="Sepcic K."/>
            <person name="Shelest E."/>
            <person name="Sherlock G."/>
            <person name="Sophianopoulou V."/>
            <person name="Squina F.M."/>
            <person name="Sun H."/>
            <person name="Susca A."/>
            <person name="Todd R.B."/>
            <person name="Tsang A."/>
            <person name="Unkles S.E."/>
            <person name="van de Wiele N."/>
            <person name="van Rossen-Uffink D."/>
            <person name="Oliveira J.V."/>
            <person name="Vesth T.C."/>
            <person name="Visser J."/>
            <person name="Yu J.-H."/>
            <person name="Zhou M."/>
            <person name="Andersen M.R."/>
            <person name="Archer D.B."/>
            <person name="Baker S.E."/>
            <person name="Benoit I."/>
            <person name="Brakhage A.A."/>
            <person name="Braus G.H."/>
            <person name="Fischer R."/>
            <person name="Frisvad J.C."/>
            <person name="Goldman G.H."/>
            <person name="Houbraken J."/>
            <person name="Oakley B."/>
            <person name="Pocsi I."/>
            <person name="Scazzocchio C."/>
            <person name="Seiboth B."/>
            <person name="vanKuyk P.A."/>
            <person name="Wortman J."/>
            <person name="Dyer P.S."/>
            <person name="Grigoriev I.V."/>
        </authorList>
    </citation>
    <scope>NUCLEOTIDE SEQUENCE [LARGE SCALE GENOMIC DNA]</scope>
    <source>
        <strain evidence="2">ITEM 5010</strain>
    </source>
</reference>
<gene>
    <name evidence="1" type="ORF">ASPCADRAFT_179532</name>
</gene>
<dbReference type="Proteomes" id="UP000188318">
    <property type="component" value="Unassembled WGS sequence"/>
</dbReference>
<accession>A0A1R3R6X3</accession>
<keyword evidence="2" id="KW-1185">Reference proteome</keyword>
<dbReference type="AlphaFoldDB" id="A0A1R3R6X3"/>